<dbReference type="InterPro" id="IPR050411">
    <property type="entry name" value="AlphaKG_dependent_hydroxylases"/>
</dbReference>
<keyword evidence="11" id="KW-1185">Reference proteome</keyword>
<evidence type="ECO:0000256" key="4">
    <source>
        <dbReference type="ARBA" id="ARBA00022723"/>
    </source>
</evidence>
<comment type="caution">
    <text evidence="10">The sequence shown here is derived from an EMBL/GenBank/DDBJ whole genome shotgun (WGS) entry which is preliminary data.</text>
</comment>
<dbReference type="EMBL" id="JBIYDN010000027">
    <property type="protein sequence ID" value="MFK4446626.1"/>
    <property type="molecule type" value="Genomic_DNA"/>
</dbReference>
<dbReference type="CDD" id="cd00250">
    <property type="entry name" value="CAS_like"/>
    <property type="match status" value="1"/>
</dbReference>
<organism evidence="10 11">
    <name type="scientific">Caballeronia udeis</name>
    <dbReference type="NCBI Taxonomy" id="1232866"/>
    <lineage>
        <taxon>Bacteria</taxon>
        <taxon>Pseudomonadati</taxon>
        <taxon>Pseudomonadota</taxon>
        <taxon>Betaproteobacteria</taxon>
        <taxon>Burkholderiales</taxon>
        <taxon>Burkholderiaceae</taxon>
        <taxon>Caballeronia</taxon>
    </lineage>
</organism>
<dbReference type="SUPFAM" id="SSF51197">
    <property type="entry name" value="Clavaminate synthase-like"/>
    <property type="match status" value="1"/>
</dbReference>
<evidence type="ECO:0000259" key="9">
    <source>
        <dbReference type="Pfam" id="PF06155"/>
    </source>
</evidence>
<keyword evidence="4" id="KW-0479">Metal-binding</keyword>
<evidence type="ECO:0000259" key="8">
    <source>
        <dbReference type="Pfam" id="PF02668"/>
    </source>
</evidence>
<dbReference type="InterPro" id="IPR038492">
    <property type="entry name" value="GBBH-like_N_sf"/>
</dbReference>
<dbReference type="GO" id="GO:0008336">
    <property type="term" value="F:gamma-butyrobetaine dioxygenase activity"/>
    <property type="evidence" value="ECO:0007669"/>
    <property type="project" value="UniProtKB-EC"/>
</dbReference>
<keyword evidence="5 10" id="KW-0223">Dioxygenase</keyword>
<comment type="cofactor">
    <cofactor evidence="2">
        <name>L-ascorbate</name>
        <dbReference type="ChEBI" id="CHEBI:38290"/>
    </cofactor>
</comment>
<evidence type="ECO:0000313" key="11">
    <source>
        <dbReference type="Proteomes" id="UP001620514"/>
    </source>
</evidence>
<evidence type="ECO:0000256" key="1">
    <source>
        <dbReference type="ARBA" id="ARBA00001954"/>
    </source>
</evidence>
<gene>
    <name evidence="10" type="ORF">ABH943_006658</name>
</gene>
<keyword evidence="6 10" id="KW-0560">Oxidoreductase</keyword>
<dbReference type="Proteomes" id="UP001620514">
    <property type="component" value="Unassembled WGS sequence"/>
</dbReference>
<reference evidence="10 11" key="1">
    <citation type="submission" date="2024-11" db="EMBL/GenBank/DDBJ databases">
        <title>Using genomics to understand microbial adaptation to soil warming.</title>
        <authorList>
            <person name="Deangelis K.M. PhD."/>
        </authorList>
    </citation>
    <scope>NUCLEOTIDE SEQUENCE [LARGE SCALE GENOMIC DNA]</scope>
    <source>
        <strain evidence="10 11">GAS97</strain>
    </source>
</reference>
<feature type="domain" description="Gamma-butyrobetaine hydroxylase-like N-terminal" evidence="9">
    <location>
        <begin position="38"/>
        <end position="115"/>
    </location>
</feature>
<evidence type="ECO:0000256" key="6">
    <source>
        <dbReference type="ARBA" id="ARBA00023002"/>
    </source>
</evidence>
<dbReference type="InterPro" id="IPR042098">
    <property type="entry name" value="TauD-like_sf"/>
</dbReference>
<accession>A0ABW8MV61</accession>
<dbReference type="InterPro" id="IPR010376">
    <property type="entry name" value="GBBH-like_N"/>
</dbReference>
<keyword evidence="7" id="KW-0408">Iron</keyword>
<comment type="cofactor">
    <cofactor evidence="1">
        <name>Fe(2+)</name>
        <dbReference type="ChEBI" id="CHEBI:29033"/>
    </cofactor>
</comment>
<protein>
    <submittedName>
        <fullName evidence="10">Gamma-butyrobetaine dioxygenase</fullName>
        <ecNumber evidence="10">1.14.11.1</ecNumber>
    </submittedName>
</protein>
<dbReference type="EC" id="1.14.11.1" evidence="10"/>
<dbReference type="Gene3D" id="3.30.2020.30">
    <property type="match status" value="1"/>
</dbReference>
<dbReference type="PANTHER" id="PTHR10696:SF25">
    <property type="entry name" value="OXIDOREDUCTASE AIM17-RELATED"/>
    <property type="match status" value="1"/>
</dbReference>
<dbReference type="InterPro" id="IPR003819">
    <property type="entry name" value="TauD/TfdA-like"/>
</dbReference>
<name>A0ABW8MV61_9BURK</name>
<sequence>MEININAVASPANETFSADWRTFESAHRLRSVTLLTDSVETTWDDARISSYHFLWLRDNCPCSQCVHPATREQMFEVVDAPENLVAGSVSLDVTGALNVQWSDGHRSLYEAGWLRSHAYDETSRSERAAQLRSVRPWDSKLVIPTFDYASVMSSDRVLLDWLLAARDVGLTLLTGMPETGKALETVATRISFIRESNFGMTFKVRTKVEAVDSNAYTALELPAHTDLPTRELQPGLQFLHCLINDATGGESTFVDGFAIAAALRANSPEDFRLLCEHPVEFWNKAPQSDYRSYAPVIGLDSRGEVSEIRLANWLRAPFNLPASEMGAFYRAYRHFSALTRDSRFIVSHRLEAGQMWCFDNRRTMHARKAFDQASGKRFLRGCYMDRDELLSRILVLQRNDPGRSIRAA</sequence>
<dbReference type="Gene3D" id="3.60.130.10">
    <property type="entry name" value="Clavaminate synthase-like"/>
    <property type="match status" value="1"/>
</dbReference>
<evidence type="ECO:0000256" key="2">
    <source>
        <dbReference type="ARBA" id="ARBA00001961"/>
    </source>
</evidence>
<dbReference type="PANTHER" id="PTHR10696">
    <property type="entry name" value="GAMMA-BUTYROBETAINE HYDROXYLASE-RELATED"/>
    <property type="match status" value="1"/>
</dbReference>
<evidence type="ECO:0000256" key="7">
    <source>
        <dbReference type="ARBA" id="ARBA00023004"/>
    </source>
</evidence>
<feature type="domain" description="TauD/TfdA-like" evidence="8">
    <location>
        <begin position="145"/>
        <end position="383"/>
    </location>
</feature>
<dbReference type="Pfam" id="PF02668">
    <property type="entry name" value="TauD"/>
    <property type="match status" value="1"/>
</dbReference>
<evidence type="ECO:0000256" key="3">
    <source>
        <dbReference type="ARBA" id="ARBA00008654"/>
    </source>
</evidence>
<evidence type="ECO:0000313" key="10">
    <source>
        <dbReference type="EMBL" id="MFK4446626.1"/>
    </source>
</evidence>
<dbReference type="Pfam" id="PF06155">
    <property type="entry name" value="GBBH-like_N"/>
    <property type="match status" value="1"/>
</dbReference>
<proteinExistence type="inferred from homology"/>
<dbReference type="NCBIfam" id="TIGR02409">
    <property type="entry name" value="carnitine_bodg"/>
    <property type="match status" value="1"/>
</dbReference>
<comment type="similarity">
    <text evidence="3">Belongs to the gamma-BBH/TMLD family.</text>
</comment>
<evidence type="ECO:0000256" key="5">
    <source>
        <dbReference type="ARBA" id="ARBA00022964"/>
    </source>
</evidence>
<dbReference type="RefSeq" id="WP_404611602.1">
    <property type="nucleotide sequence ID" value="NZ_JBIYDN010000027.1"/>
</dbReference>
<dbReference type="InterPro" id="IPR012775">
    <property type="entry name" value="GBBH-like"/>
</dbReference>